<dbReference type="InterPro" id="IPR001296">
    <property type="entry name" value="Glyco_trans_1"/>
</dbReference>
<evidence type="ECO:0000313" key="5">
    <source>
        <dbReference type="Proteomes" id="UP000297734"/>
    </source>
</evidence>
<name>A0A4Z0B8E7_9PSED</name>
<dbReference type="Gene3D" id="3.40.50.2000">
    <property type="entry name" value="Glycogen Phosphorylase B"/>
    <property type="match status" value="2"/>
</dbReference>
<keyword evidence="5" id="KW-1185">Reference proteome</keyword>
<dbReference type="EMBL" id="QUZT01000010">
    <property type="protein sequence ID" value="TFY94584.1"/>
    <property type="molecule type" value="Genomic_DNA"/>
</dbReference>
<dbReference type="OrthoDB" id="9801609at2"/>
<dbReference type="CDD" id="cd03809">
    <property type="entry name" value="GT4_MtfB-like"/>
    <property type="match status" value="1"/>
</dbReference>
<feature type="domain" description="Glycosyl transferase family 1" evidence="2">
    <location>
        <begin position="199"/>
        <end position="348"/>
    </location>
</feature>
<evidence type="ECO:0000313" key="4">
    <source>
        <dbReference type="EMBL" id="TFY94584.1"/>
    </source>
</evidence>
<dbReference type="GO" id="GO:0009103">
    <property type="term" value="P:lipopolysaccharide biosynthetic process"/>
    <property type="evidence" value="ECO:0007669"/>
    <property type="project" value="TreeGrafter"/>
</dbReference>
<sequence>MKLGYGCTVWANGARAGHHDGIGTYTSALWQGLNELSPDAIHVQPYAFGRDWPPLPCGAPRRLAKNFPVHALLSGSMGLTLPSSKAIAGSIDLFHATDHLIPNIAGVPTIATIMDLIPLLHPEWIKNNLRPLKSWLFKQSIFKADHIITISQHSRQDMIHHLNIAPERISVTPLGVDPAYFQRVDPEQREIVLTKHQLPPGFFLFIGTLQPRKNLLRTLQAFKQLPANVRKAHPLVIVGRDGWNNGDLLPQLEALERAGEGRWLRYLPQSDVFALLQSASALVFPSLYEGFGLPVIEAFAAQCPVIASNSSSLPEVAAGAAWEVDPHCVDSIHAALQAVLTDAPLREHKVRSGLQRARHYTWHECARQTLEVYTKVLG</sequence>
<dbReference type="RefSeq" id="WP_135307911.1">
    <property type="nucleotide sequence ID" value="NZ_QUZT01000010.1"/>
</dbReference>
<dbReference type="SUPFAM" id="SSF53756">
    <property type="entry name" value="UDP-Glycosyltransferase/glycogen phosphorylase"/>
    <property type="match status" value="1"/>
</dbReference>
<dbReference type="GO" id="GO:0016757">
    <property type="term" value="F:glycosyltransferase activity"/>
    <property type="evidence" value="ECO:0007669"/>
    <property type="project" value="InterPro"/>
</dbReference>
<dbReference type="FunFam" id="3.40.50.2000:FF:000119">
    <property type="entry name" value="Glycosyl transferase group 1"/>
    <property type="match status" value="1"/>
</dbReference>
<evidence type="ECO:0000259" key="2">
    <source>
        <dbReference type="Pfam" id="PF00534"/>
    </source>
</evidence>
<dbReference type="InterPro" id="IPR028098">
    <property type="entry name" value="Glyco_trans_4-like_N"/>
</dbReference>
<dbReference type="AlphaFoldDB" id="A0A4Z0B8E7"/>
<accession>A0A4Z0B8E7</accession>
<dbReference type="Proteomes" id="UP000297734">
    <property type="component" value="Unassembled WGS sequence"/>
</dbReference>
<comment type="caution">
    <text evidence="4">The sequence shown here is derived from an EMBL/GenBank/DDBJ whole genome shotgun (WGS) entry which is preliminary data.</text>
</comment>
<feature type="domain" description="Glycosyltransferase subfamily 4-like N-terminal" evidence="3">
    <location>
        <begin position="46"/>
        <end position="179"/>
    </location>
</feature>
<organism evidence="4 5">
    <name type="scientific">Pseudomonas nabeulensis</name>
    <dbReference type="NCBI Taxonomy" id="2293833"/>
    <lineage>
        <taxon>Bacteria</taxon>
        <taxon>Pseudomonadati</taxon>
        <taxon>Pseudomonadota</taxon>
        <taxon>Gammaproteobacteria</taxon>
        <taxon>Pseudomonadales</taxon>
        <taxon>Pseudomonadaceae</taxon>
        <taxon>Pseudomonas</taxon>
    </lineage>
</organism>
<evidence type="ECO:0000256" key="1">
    <source>
        <dbReference type="ARBA" id="ARBA00022679"/>
    </source>
</evidence>
<evidence type="ECO:0000259" key="3">
    <source>
        <dbReference type="Pfam" id="PF13439"/>
    </source>
</evidence>
<reference evidence="4 5" key="1">
    <citation type="journal article" date="2019" name="Syst. Appl. Microbiol.">
        <title>New species of pathogenic Pseudomonas isolated from citrus in Tunisia: Proposal of Pseudomonas kairouanensis sp. nov. and Pseudomonas nabeulensis sp. nov.</title>
        <authorList>
            <person name="Oueslati M."/>
            <person name="Mulet M."/>
            <person name="Gomila M."/>
            <person name="Berge O."/>
            <person name="Hajlaoui M.R."/>
            <person name="Lalucat J."/>
            <person name="Sadfi-Zouaoui N."/>
            <person name="Garcia-Valdes E."/>
        </authorList>
    </citation>
    <scope>NUCLEOTIDE SEQUENCE [LARGE SCALE GENOMIC DNA]</scope>
    <source>
        <strain evidence="4 5">E10B</strain>
    </source>
</reference>
<dbReference type="Pfam" id="PF13439">
    <property type="entry name" value="Glyco_transf_4"/>
    <property type="match status" value="1"/>
</dbReference>
<dbReference type="Pfam" id="PF00534">
    <property type="entry name" value="Glycos_transf_1"/>
    <property type="match status" value="1"/>
</dbReference>
<proteinExistence type="predicted"/>
<keyword evidence="1 4" id="KW-0808">Transferase</keyword>
<protein>
    <submittedName>
        <fullName evidence="4">Glycosyltransferase family 1 protein</fullName>
    </submittedName>
</protein>
<dbReference type="PANTHER" id="PTHR46401:SF2">
    <property type="entry name" value="GLYCOSYLTRANSFERASE WBBK-RELATED"/>
    <property type="match status" value="1"/>
</dbReference>
<dbReference type="PANTHER" id="PTHR46401">
    <property type="entry name" value="GLYCOSYLTRANSFERASE WBBK-RELATED"/>
    <property type="match status" value="1"/>
</dbReference>
<gene>
    <name evidence="4" type="ORF">DYL61_07715</name>
</gene>